<evidence type="ECO:0000313" key="2">
    <source>
        <dbReference type="EMBL" id="NPU63607.1"/>
    </source>
</evidence>
<keyword evidence="1" id="KW-0732">Signal</keyword>
<dbReference type="Proteomes" id="UP000886476">
    <property type="component" value="Unassembled WGS sequence"/>
</dbReference>
<reference evidence="2" key="1">
    <citation type="submission" date="2020-05" db="EMBL/GenBank/DDBJ databases">
        <title>Nod-independent and nitrogen-fixing Bradyrhizobium aeschynomene sp. nov. isolated from nodules of Aeschynomene indica.</title>
        <authorList>
            <person name="Zhang Z."/>
        </authorList>
    </citation>
    <scope>NUCLEOTIDE SEQUENCE</scope>
    <source>
        <strain evidence="2">83012</strain>
    </source>
</reference>
<dbReference type="RefSeq" id="WP_172108214.1">
    <property type="nucleotide sequence ID" value="NZ_JABFDN010000001.1"/>
</dbReference>
<proteinExistence type="predicted"/>
<protein>
    <submittedName>
        <fullName evidence="2">Uncharacterized protein</fullName>
    </submittedName>
</protein>
<dbReference type="EMBL" id="JABFDN010000001">
    <property type="protein sequence ID" value="NPU63607.1"/>
    <property type="molecule type" value="Genomic_DNA"/>
</dbReference>
<evidence type="ECO:0000256" key="1">
    <source>
        <dbReference type="SAM" id="SignalP"/>
    </source>
</evidence>
<evidence type="ECO:0000313" key="3">
    <source>
        <dbReference type="Proteomes" id="UP000886476"/>
    </source>
</evidence>
<name>A0ABX2C8B8_9BRAD</name>
<accession>A0ABX2C8B8</accession>
<sequence length="211" mass="23849">MTYRVEQTCAVFLAVFAISLTLTARCTAQSFIQPSVKVLIASCPGDRHYHQYVNIQISDEVNAIGGAVRAIPSSPLSPDWGAADTSRLLSASPSAIIVHFSCFENSRTADRQGWNERLRISQRDTNFGRFLASVVRHDVKVLIYSRVFERYPRYLEEVYPELMQRLRGRVLLLCVRSSGRPEIDFDQMRNAVQQLLGFTSPSDSQMLACNR</sequence>
<comment type="caution">
    <text evidence="2">The sequence shown here is derived from an EMBL/GenBank/DDBJ whole genome shotgun (WGS) entry which is preliminary data.</text>
</comment>
<feature type="chain" id="PRO_5047465668" evidence="1">
    <location>
        <begin position="25"/>
        <end position="211"/>
    </location>
</feature>
<organism evidence="2 3">
    <name type="scientific">Bradyrhizobium aeschynomenes</name>
    <dbReference type="NCBI Taxonomy" id="2734909"/>
    <lineage>
        <taxon>Bacteria</taxon>
        <taxon>Pseudomonadati</taxon>
        <taxon>Pseudomonadota</taxon>
        <taxon>Alphaproteobacteria</taxon>
        <taxon>Hyphomicrobiales</taxon>
        <taxon>Nitrobacteraceae</taxon>
        <taxon>Bradyrhizobium</taxon>
    </lineage>
</organism>
<keyword evidence="3" id="KW-1185">Reference proteome</keyword>
<feature type="signal peptide" evidence="1">
    <location>
        <begin position="1"/>
        <end position="24"/>
    </location>
</feature>
<gene>
    <name evidence="2" type="ORF">HL667_01185</name>
</gene>